<keyword evidence="4" id="KW-0378">Hydrolase</keyword>
<dbReference type="Gene3D" id="3.40.50.1450">
    <property type="entry name" value="HybD-like"/>
    <property type="match status" value="1"/>
</dbReference>
<protein>
    <submittedName>
        <fullName evidence="5">Hydrogenase maturation protease</fullName>
    </submittedName>
</protein>
<dbReference type="PANTHER" id="PTHR30302:SF1">
    <property type="entry name" value="HYDROGENASE 2 MATURATION PROTEASE"/>
    <property type="match status" value="1"/>
</dbReference>
<keyword evidence="6" id="KW-1185">Reference proteome</keyword>
<dbReference type="PANTHER" id="PTHR30302">
    <property type="entry name" value="HYDROGENASE 1 MATURATION PROTEASE"/>
    <property type="match status" value="1"/>
</dbReference>
<dbReference type="EMBL" id="CP126969">
    <property type="protein sequence ID" value="WIM68282.1"/>
    <property type="molecule type" value="Genomic_DNA"/>
</dbReference>
<dbReference type="InterPro" id="IPR023430">
    <property type="entry name" value="Pept_HybD-like_dom_sf"/>
</dbReference>
<dbReference type="Proteomes" id="UP001225598">
    <property type="component" value="Chromosome"/>
</dbReference>
<dbReference type="Pfam" id="PF01750">
    <property type="entry name" value="HycI"/>
    <property type="match status" value="1"/>
</dbReference>
<dbReference type="RefSeq" id="WP_284825723.1">
    <property type="nucleotide sequence ID" value="NZ_CP126969.1"/>
</dbReference>
<dbReference type="GO" id="GO:0008233">
    <property type="term" value="F:peptidase activity"/>
    <property type="evidence" value="ECO:0007669"/>
    <property type="project" value="UniProtKB-KW"/>
</dbReference>
<reference evidence="5 6" key="1">
    <citation type="submission" date="2023-05" db="EMBL/GenBank/DDBJ databases">
        <title>Corynebacterium suedekumii sp. nov. and Corynebacterium breve sp. nov. isolated from raw cow's milk.</title>
        <authorList>
            <person name="Baer M.K."/>
            <person name="Mehl L."/>
            <person name="Hellmuth R."/>
            <person name="Marke G."/>
            <person name="Lipski A."/>
        </authorList>
    </citation>
    <scope>NUCLEOTIDE SEQUENCE [LARGE SCALE GENOMIC DNA]</scope>
    <source>
        <strain evidence="5 6">R4</strain>
    </source>
</reference>
<keyword evidence="2 5" id="KW-0645">Protease</keyword>
<proteinExistence type="inferred from homology"/>
<dbReference type="NCBIfam" id="TIGR00072">
    <property type="entry name" value="hydrog_prot"/>
    <property type="match status" value="1"/>
</dbReference>
<evidence type="ECO:0000256" key="4">
    <source>
        <dbReference type="ARBA" id="ARBA00022801"/>
    </source>
</evidence>
<comment type="similarity">
    <text evidence="1">Belongs to the peptidase A31 family.</text>
</comment>
<accession>A0ABY8VGS4</accession>
<evidence type="ECO:0000256" key="3">
    <source>
        <dbReference type="ARBA" id="ARBA00022750"/>
    </source>
</evidence>
<keyword evidence="3" id="KW-0064">Aspartyl protease</keyword>
<dbReference type="GO" id="GO:0006508">
    <property type="term" value="P:proteolysis"/>
    <property type="evidence" value="ECO:0007669"/>
    <property type="project" value="UniProtKB-KW"/>
</dbReference>
<gene>
    <name evidence="5" type="ORF">QP027_02450</name>
</gene>
<evidence type="ECO:0000256" key="1">
    <source>
        <dbReference type="ARBA" id="ARBA00006814"/>
    </source>
</evidence>
<dbReference type="SUPFAM" id="SSF53163">
    <property type="entry name" value="HybD-like"/>
    <property type="match status" value="1"/>
</dbReference>
<name>A0ABY8VGS4_9CORY</name>
<sequence length="159" mass="16415">MAKKITAIGIGNPIMADDGVGLAILNALASEPLGDVEYIDGGTSGMELLPDVQDADRLLILDGIKGPTPGEVRVVAGDQIKILQRAHLSPHQVGLLDLLTAARLLGKEPAEVVVVGVVAQEVDLQVGLNDVVAQAVPEAVGKARAVLESWVTQSVSTST</sequence>
<organism evidence="5 6">
    <name type="scientific">Corynebacterium breve</name>
    <dbReference type="NCBI Taxonomy" id="3049799"/>
    <lineage>
        <taxon>Bacteria</taxon>
        <taxon>Bacillati</taxon>
        <taxon>Actinomycetota</taxon>
        <taxon>Actinomycetes</taxon>
        <taxon>Mycobacteriales</taxon>
        <taxon>Corynebacteriaceae</taxon>
        <taxon>Corynebacterium</taxon>
    </lineage>
</organism>
<evidence type="ECO:0000313" key="5">
    <source>
        <dbReference type="EMBL" id="WIM68282.1"/>
    </source>
</evidence>
<evidence type="ECO:0000256" key="2">
    <source>
        <dbReference type="ARBA" id="ARBA00022670"/>
    </source>
</evidence>
<evidence type="ECO:0000313" key="6">
    <source>
        <dbReference type="Proteomes" id="UP001225598"/>
    </source>
</evidence>
<dbReference type="PRINTS" id="PR00446">
    <property type="entry name" value="HYDRGNUPTAKE"/>
</dbReference>
<dbReference type="InterPro" id="IPR000671">
    <property type="entry name" value="Peptidase_A31"/>
</dbReference>